<sequence>MFFTRIGILVAHALFWLSSLRLAAAVAIAFFSPDLETGRAFAERYLATASTGEAIDQTLMYIAIAIALGALCELSKRSRV</sequence>
<proteinExistence type="predicted"/>
<evidence type="ECO:0000256" key="1">
    <source>
        <dbReference type="SAM" id="Phobius"/>
    </source>
</evidence>
<evidence type="ECO:0000313" key="2">
    <source>
        <dbReference type="EMBL" id="AZN72242.1"/>
    </source>
</evidence>
<feature type="transmembrane region" description="Helical" evidence="1">
    <location>
        <begin position="58"/>
        <end position="75"/>
    </location>
</feature>
<keyword evidence="1" id="KW-1133">Transmembrane helix</keyword>
<evidence type="ECO:0000313" key="3">
    <source>
        <dbReference type="Proteomes" id="UP000268192"/>
    </source>
</evidence>
<dbReference type="KEGG" id="abaw:D5400_14010"/>
<dbReference type="Proteomes" id="UP000268192">
    <property type="component" value="Chromosome"/>
</dbReference>
<keyword evidence="1" id="KW-0472">Membrane</keyword>
<protein>
    <submittedName>
        <fullName evidence="2">Uncharacterized protein</fullName>
    </submittedName>
</protein>
<organism evidence="2 3">
    <name type="scientific">Georhizobium profundi</name>
    <dbReference type="NCBI Taxonomy" id="2341112"/>
    <lineage>
        <taxon>Bacteria</taxon>
        <taxon>Pseudomonadati</taxon>
        <taxon>Pseudomonadota</taxon>
        <taxon>Alphaproteobacteria</taxon>
        <taxon>Hyphomicrobiales</taxon>
        <taxon>Rhizobiaceae</taxon>
        <taxon>Georhizobium</taxon>
    </lineage>
</organism>
<name>A0A3S9B5N2_9HYPH</name>
<dbReference type="AlphaFoldDB" id="A0A3S9B5N2"/>
<reference evidence="2 3" key="1">
    <citation type="submission" date="2018-09" db="EMBL/GenBank/DDBJ databases">
        <title>Marinorhizobium profundi gen. nov., sp. nov., isolated from a deep-sea sediment sample from the New Britain Trench and proposal of Marinorhizobiaceae fam. nov. in the order Rhizobiales of the class Alphaproteobacteria.</title>
        <authorList>
            <person name="Cao J."/>
        </authorList>
    </citation>
    <scope>NUCLEOTIDE SEQUENCE [LARGE SCALE GENOMIC DNA]</scope>
    <source>
        <strain evidence="2 3">WS11</strain>
    </source>
</reference>
<keyword evidence="3" id="KW-1185">Reference proteome</keyword>
<keyword evidence="1" id="KW-0812">Transmembrane</keyword>
<accession>A0A3S9B5N2</accession>
<dbReference type="EMBL" id="CP032509">
    <property type="protein sequence ID" value="AZN72242.1"/>
    <property type="molecule type" value="Genomic_DNA"/>
</dbReference>
<gene>
    <name evidence="2" type="ORF">D5400_14010</name>
</gene>